<protein>
    <submittedName>
        <fullName evidence="2">N-acetyltransferase</fullName>
    </submittedName>
</protein>
<feature type="domain" description="N-acetyltransferase" evidence="1">
    <location>
        <begin position="7"/>
        <end position="161"/>
    </location>
</feature>
<dbReference type="RefSeq" id="WP_150495459.1">
    <property type="nucleotide sequence ID" value="NZ_BMFA01000003.1"/>
</dbReference>
<proteinExistence type="predicted"/>
<dbReference type="EMBL" id="BMFA01000003">
    <property type="protein sequence ID" value="GGB41407.1"/>
    <property type="molecule type" value="Genomic_DNA"/>
</dbReference>
<reference evidence="2" key="1">
    <citation type="journal article" date="2014" name="Int. J. Syst. Evol. Microbiol.">
        <title>Complete genome sequence of Corynebacterium casei LMG S-19264T (=DSM 44701T), isolated from a smear-ripened cheese.</title>
        <authorList>
            <consortium name="US DOE Joint Genome Institute (JGI-PGF)"/>
            <person name="Walter F."/>
            <person name="Albersmeier A."/>
            <person name="Kalinowski J."/>
            <person name="Ruckert C."/>
        </authorList>
    </citation>
    <scope>NUCLEOTIDE SEQUENCE</scope>
    <source>
        <strain evidence="2">CGMCC 1.12426</strain>
    </source>
</reference>
<comment type="caution">
    <text evidence="2">The sequence shown here is derived from an EMBL/GenBank/DDBJ whole genome shotgun (WGS) entry which is preliminary data.</text>
</comment>
<dbReference type="PROSITE" id="PS51186">
    <property type="entry name" value="GNAT"/>
    <property type="match status" value="1"/>
</dbReference>
<keyword evidence="3" id="KW-1185">Reference proteome</keyword>
<dbReference type="Proteomes" id="UP000605148">
    <property type="component" value="Unassembled WGS sequence"/>
</dbReference>
<dbReference type="Gene3D" id="3.40.630.30">
    <property type="match status" value="1"/>
</dbReference>
<dbReference type="SUPFAM" id="SSF55729">
    <property type="entry name" value="Acyl-CoA N-acyltransferases (Nat)"/>
    <property type="match status" value="1"/>
</dbReference>
<dbReference type="PANTHER" id="PTHR43305">
    <property type="entry name" value="FAMILY N-ACETYLTRANSFERASE, PUTATIVE (AFU_ORTHOLOGUE AFUA_2G01380)-RELATED"/>
    <property type="match status" value="1"/>
</dbReference>
<evidence type="ECO:0000259" key="1">
    <source>
        <dbReference type="PROSITE" id="PS51186"/>
    </source>
</evidence>
<gene>
    <name evidence="2" type="ORF">GCM10011316_11680</name>
</gene>
<dbReference type="PANTHER" id="PTHR43305:SF1">
    <property type="entry name" value="FAMILY N-ACETYLTRANSFERASE, PUTATIVE (AFU_ORTHOLOGUE AFUA_2G01380)-RELATED"/>
    <property type="match status" value="1"/>
</dbReference>
<dbReference type="Pfam" id="PF00583">
    <property type="entry name" value="Acetyltransf_1"/>
    <property type="match status" value="1"/>
</dbReference>
<dbReference type="InterPro" id="IPR000182">
    <property type="entry name" value="GNAT_dom"/>
</dbReference>
<dbReference type="InterPro" id="IPR016181">
    <property type="entry name" value="Acyl_CoA_acyltransferase"/>
</dbReference>
<dbReference type="AlphaFoldDB" id="A0A916TDU0"/>
<organism evidence="2 3">
    <name type="scientific">Roseibium aquae</name>
    <dbReference type="NCBI Taxonomy" id="1323746"/>
    <lineage>
        <taxon>Bacteria</taxon>
        <taxon>Pseudomonadati</taxon>
        <taxon>Pseudomonadota</taxon>
        <taxon>Alphaproteobacteria</taxon>
        <taxon>Hyphomicrobiales</taxon>
        <taxon>Stappiaceae</taxon>
        <taxon>Roseibium</taxon>
    </lineage>
</organism>
<sequence length="161" mass="17803">MERAPFLPIWPAENAADMNEIRRLFRAYADWLNIDLAYQGFEAELVGLPGKYAPPAGALLLAGDKTDPPVGCVALRPFAQNGWCEMKRLYVAPEGRGLGLGGRLVAAIIDRAKALGYRRMVLDTLPTMAAAIALYERHGFLQIPAYYDTPVTDTVFFALDW</sequence>
<accession>A0A916TDU0</accession>
<dbReference type="InterPro" id="IPR052777">
    <property type="entry name" value="Acetyltransferase_Enz"/>
</dbReference>
<dbReference type="GO" id="GO:0016747">
    <property type="term" value="F:acyltransferase activity, transferring groups other than amino-acyl groups"/>
    <property type="evidence" value="ECO:0007669"/>
    <property type="project" value="InterPro"/>
</dbReference>
<reference evidence="2" key="2">
    <citation type="submission" date="2020-09" db="EMBL/GenBank/DDBJ databases">
        <authorList>
            <person name="Sun Q."/>
            <person name="Zhou Y."/>
        </authorList>
    </citation>
    <scope>NUCLEOTIDE SEQUENCE</scope>
    <source>
        <strain evidence="2">CGMCC 1.12426</strain>
    </source>
</reference>
<evidence type="ECO:0000313" key="3">
    <source>
        <dbReference type="Proteomes" id="UP000605148"/>
    </source>
</evidence>
<dbReference type="OrthoDB" id="2436196at2"/>
<evidence type="ECO:0000313" key="2">
    <source>
        <dbReference type="EMBL" id="GGB41407.1"/>
    </source>
</evidence>
<name>A0A916TDU0_9HYPH</name>